<sequence>MVASWQATLQVADSRRGTGTRNRERAVLGTISGPLVEEALKVCRGDGMAIGLIVERFEISKDLGHADPIVLYVGEADGQDMYCAAGIGDQSERGLPDTSEPEGPAYLWPLDECQEWKLRSASRAATWESTLDLSLDLAQINALPLNLDLHVSTTEIANCPVSQVVDEITCAV</sequence>
<proteinExistence type="predicted"/>
<evidence type="ECO:0000313" key="1">
    <source>
        <dbReference type="EMBL" id="KAE8156912.1"/>
    </source>
</evidence>
<dbReference type="AlphaFoldDB" id="A0A5N6UEE1"/>
<organism evidence="1 2">
    <name type="scientific">Aspergillus tamarii</name>
    <dbReference type="NCBI Taxonomy" id="41984"/>
    <lineage>
        <taxon>Eukaryota</taxon>
        <taxon>Fungi</taxon>
        <taxon>Dikarya</taxon>
        <taxon>Ascomycota</taxon>
        <taxon>Pezizomycotina</taxon>
        <taxon>Eurotiomycetes</taxon>
        <taxon>Eurotiomycetidae</taxon>
        <taxon>Eurotiales</taxon>
        <taxon>Aspergillaceae</taxon>
        <taxon>Aspergillus</taxon>
        <taxon>Aspergillus subgen. Circumdati</taxon>
    </lineage>
</organism>
<reference evidence="1 2" key="1">
    <citation type="submission" date="2019-04" db="EMBL/GenBank/DDBJ databases">
        <title>Friends and foes A comparative genomics study of 23 Aspergillus species from section Flavi.</title>
        <authorList>
            <consortium name="DOE Joint Genome Institute"/>
            <person name="Kjaerbolling I."/>
            <person name="Vesth T."/>
            <person name="Frisvad J.C."/>
            <person name="Nybo J.L."/>
            <person name="Theobald S."/>
            <person name="Kildgaard S."/>
            <person name="Isbrandt T."/>
            <person name="Kuo A."/>
            <person name="Sato A."/>
            <person name="Lyhne E.K."/>
            <person name="Kogle M.E."/>
            <person name="Wiebenga A."/>
            <person name="Kun R.S."/>
            <person name="Lubbers R.J."/>
            <person name="Makela M.R."/>
            <person name="Barry K."/>
            <person name="Chovatia M."/>
            <person name="Clum A."/>
            <person name="Daum C."/>
            <person name="Haridas S."/>
            <person name="He G."/>
            <person name="LaButti K."/>
            <person name="Lipzen A."/>
            <person name="Mondo S."/>
            <person name="Riley R."/>
            <person name="Salamov A."/>
            <person name="Simmons B.A."/>
            <person name="Magnuson J.K."/>
            <person name="Henrissat B."/>
            <person name="Mortensen U.H."/>
            <person name="Larsen T.O."/>
            <person name="Devries R.P."/>
            <person name="Grigoriev I.V."/>
            <person name="Machida M."/>
            <person name="Baker S.E."/>
            <person name="Andersen M.R."/>
        </authorList>
    </citation>
    <scope>NUCLEOTIDE SEQUENCE [LARGE SCALE GENOMIC DNA]</scope>
    <source>
        <strain evidence="1 2">CBS 117626</strain>
    </source>
</reference>
<dbReference type="EMBL" id="ML738742">
    <property type="protein sequence ID" value="KAE8156912.1"/>
    <property type="molecule type" value="Genomic_DNA"/>
</dbReference>
<evidence type="ECO:0000313" key="2">
    <source>
        <dbReference type="Proteomes" id="UP000326950"/>
    </source>
</evidence>
<dbReference type="Proteomes" id="UP000326950">
    <property type="component" value="Unassembled WGS sequence"/>
</dbReference>
<gene>
    <name evidence="1" type="ORF">BDV40DRAFT_305656</name>
</gene>
<keyword evidence="2" id="KW-1185">Reference proteome</keyword>
<protein>
    <submittedName>
        <fullName evidence="1">Uncharacterized protein</fullName>
    </submittedName>
</protein>
<accession>A0A5N6UEE1</accession>
<name>A0A5N6UEE1_ASPTM</name>